<sequence>MAEKEMHFLELQTRNSILLTIPDRIEPVLFIVYSKEEFDPGSKVLIRKIGVADVAPLFGDFTFNPIHRLRALYAQLKEASIYRPWRHLTDARRKKALPSCPDLMHVEKRPFILYAKELFGFTCYWLGYTFLPYVNQPRRVVISDFLYVGDEVIGLSSFAKEIKMGRIMQVEISVITYDISGFSLSFSFSMFLTFHLQKQECNLDPTSGLIRKGTRHGSRHRVQAKAHQRLNRSSEEELGEKLDLYLRCPEREEALQIMAEVSGAEQSKNETDQMIVLEGQEGKKGTFGHTTAEMKVSSLECRSLARDVRSSRFARSYEGGPRPGKGRVAEWKSTCLDGIWLRNGCARPGVPEPTGKGNPPIRDFNGFLPVVALVPAMNSKVPYSGCKAEEEGEGAQPHQQPTFPTRKELQMKEESVSLE</sequence>
<gene>
    <name evidence="2" type="ORF">QVD17_38242</name>
</gene>
<name>A0AAD8JW54_TARER</name>
<evidence type="ECO:0000313" key="2">
    <source>
        <dbReference type="EMBL" id="KAK1411682.1"/>
    </source>
</evidence>
<keyword evidence="3" id="KW-1185">Reference proteome</keyword>
<dbReference type="EMBL" id="JAUHHV010000010">
    <property type="protein sequence ID" value="KAK1411682.1"/>
    <property type="molecule type" value="Genomic_DNA"/>
</dbReference>
<feature type="region of interest" description="Disordered" evidence="1">
    <location>
        <begin position="383"/>
        <end position="419"/>
    </location>
</feature>
<evidence type="ECO:0000313" key="3">
    <source>
        <dbReference type="Proteomes" id="UP001229421"/>
    </source>
</evidence>
<protein>
    <submittedName>
        <fullName evidence="2">Uncharacterized protein</fullName>
    </submittedName>
</protein>
<dbReference type="Proteomes" id="UP001229421">
    <property type="component" value="Unassembled WGS sequence"/>
</dbReference>
<evidence type="ECO:0000256" key="1">
    <source>
        <dbReference type="SAM" id="MobiDB-lite"/>
    </source>
</evidence>
<dbReference type="AlphaFoldDB" id="A0AAD8JW54"/>
<organism evidence="2 3">
    <name type="scientific">Tagetes erecta</name>
    <name type="common">African marigold</name>
    <dbReference type="NCBI Taxonomy" id="13708"/>
    <lineage>
        <taxon>Eukaryota</taxon>
        <taxon>Viridiplantae</taxon>
        <taxon>Streptophyta</taxon>
        <taxon>Embryophyta</taxon>
        <taxon>Tracheophyta</taxon>
        <taxon>Spermatophyta</taxon>
        <taxon>Magnoliopsida</taxon>
        <taxon>eudicotyledons</taxon>
        <taxon>Gunneridae</taxon>
        <taxon>Pentapetalae</taxon>
        <taxon>asterids</taxon>
        <taxon>campanulids</taxon>
        <taxon>Asterales</taxon>
        <taxon>Asteraceae</taxon>
        <taxon>Asteroideae</taxon>
        <taxon>Heliantheae alliance</taxon>
        <taxon>Tageteae</taxon>
        <taxon>Tagetes</taxon>
    </lineage>
</organism>
<reference evidence="2" key="1">
    <citation type="journal article" date="2023" name="bioRxiv">
        <title>Improved chromosome-level genome assembly for marigold (Tagetes erecta).</title>
        <authorList>
            <person name="Jiang F."/>
            <person name="Yuan L."/>
            <person name="Wang S."/>
            <person name="Wang H."/>
            <person name="Xu D."/>
            <person name="Wang A."/>
            <person name="Fan W."/>
        </authorList>
    </citation>
    <scope>NUCLEOTIDE SEQUENCE</scope>
    <source>
        <strain evidence="2">WSJ</strain>
        <tissue evidence="2">Leaf</tissue>
    </source>
</reference>
<accession>A0AAD8JW54</accession>
<proteinExistence type="predicted"/>
<comment type="caution">
    <text evidence="2">The sequence shown here is derived from an EMBL/GenBank/DDBJ whole genome shotgun (WGS) entry which is preliminary data.</text>
</comment>
<feature type="compositionally biased region" description="Basic and acidic residues" evidence="1">
    <location>
        <begin position="405"/>
        <end position="419"/>
    </location>
</feature>